<dbReference type="Proteomes" id="UP000193920">
    <property type="component" value="Unassembled WGS sequence"/>
</dbReference>
<organism evidence="1 2">
    <name type="scientific">Neocallimastix californiae</name>
    <dbReference type="NCBI Taxonomy" id="1754190"/>
    <lineage>
        <taxon>Eukaryota</taxon>
        <taxon>Fungi</taxon>
        <taxon>Fungi incertae sedis</taxon>
        <taxon>Chytridiomycota</taxon>
        <taxon>Chytridiomycota incertae sedis</taxon>
        <taxon>Neocallimastigomycetes</taxon>
        <taxon>Neocallimastigales</taxon>
        <taxon>Neocallimastigaceae</taxon>
        <taxon>Neocallimastix</taxon>
    </lineage>
</organism>
<dbReference type="AlphaFoldDB" id="A0A1Y2AHC8"/>
<keyword evidence="2" id="KW-1185">Reference proteome</keyword>
<sequence length="123" mass="14794">MHYMTVYDITFKGDIWDIEITDYENYFIDITPFQDCSDIHLYQTGQAHVIVNKYNELIIEEFVGYFEFVYKEQSLGIWEIPEEYNIFRQACLGLANIYKYFRKQKLNNKPYKLITTGADLADW</sequence>
<evidence type="ECO:0000313" key="1">
    <source>
        <dbReference type="EMBL" id="ORY21961.1"/>
    </source>
</evidence>
<evidence type="ECO:0000313" key="2">
    <source>
        <dbReference type="Proteomes" id="UP000193920"/>
    </source>
</evidence>
<gene>
    <name evidence="1" type="ORF">LY90DRAFT_515782</name>
</gene>
<reference evidence="1 2" key="1">
    <citation type="submission" date="2016-08" db="EMBL/GenBank/DDBJ databases">
        <title>A Parts List for Fungal Cellulosomes Revealed by Comparative Genomics.</title>
        <authorList>
            <consortium name="DOE Joint Genome Institute"/>
            <person name="Haitjema C.H."/>
            <person name="Gilmore S.P."/>
            <person name="Henske J.K."/>
            <person name="Solomon K.V."/>
            <person name="De Groot R."/>
            <person name="Kuo A."/>
            <person name="Mondo S.J."/>
            <person name="Salamov A.A."/>
            <person name="Labutti K."/>
            <person name="Zhao Z."/>
            <person name="Chiniquy J."/>
            <person name="Barry K."/>
            <person name="Brewer H.M."/>
            <person name="Purvine S.O."/>
            <person name="Wright A.T."/>
            <person name="Boxma B."/>
            <person name="Van Alen T."/>
            <person name="Hackstein J.H."/>
            <person name="Baker S.E."/>
            <person name="Grigoriev I.V."/>
            <person name="O'Malley M.A."/>
        </authorList>
    </citation>
    <scope>NUCLEOTIDE SEQUENCE [LARGE SCALE GENOMIC DNA]</scope>
    <source>
        <strain evidence="1 2">G1</strain>
    </source>
</reference>
<comment type="caution">
    <text evidence="1">The sequence shown here is derived from an EMBL/GenBank/DDBJ whole genome shotgun (WGS) entry which is preliminary data.</text>
</comment>
<accession>A0A1Y2AHC8</accession>
<dbReference type="EMBL" id="MCOG01000255">
    <property type="protein sequence ID" value="ORY21961.1"/>
    <property type="molecule type" value="Genomic_DNA"/>
</dbReference>
<proteinExistence type="predicted"/>
<name>A0A1Y2AHC8_9FUNG</name>
<protein>
    <submittedName>
        <fullName evidence="1">Uncharacterized protein</fullName>
    </submittedName>
</protein>